<accession>A0A1D2L2Q5</accession>
<dbReference type="Pfam" id="PF00205">
    <property type="entry name" value="TPP_enzyme_M"/>
    <property type="match status" value="1"/>
</dbReference>
<dbReference type="SUPFAM" id="SSF52518">
    <property type="entry name" value="Thiamin diphosphate-binding fold (THDP-binding)"/>
    <property type="match status" value="2"/>
</dbReference>
<dbReference type="NCBIfam" id="NF006377">
    <property type="entry name" value="PRK08611.1"/>
    <property type="match status" value="1"/>
</dbReference>
<dbReference type="Gene3D" id="3.40.50.970">
    <property type="match status" value="2"/>
</dbReference>
<evidence type="ECO:0000313" key="8">
    <source>
        <dbReference type="Proteomes" id="UP000243591"/>
    </source>
</evidence>
<dbReference type="InterPro" id="IPR011766">
    <property type="entry name" value="TPP_enzyme_TPP-bd"/>
</dbReference>
<dbReference type="PANTHER" id="PTHR42981:SF2">
    <property type="entry name" value="PYRUVATE DEHYDROGENASE [UBIQUINONE]"/>
    <property type="match status" value="1"/>
</dbReference>
<sequence length="576" mass="63135">MAKINAGSAVVNVLKNWDVDHVYGLPGDSIDHIVDALQKEQEAIKFIHVRHEEVASLSAAAYTKLTGKIGVALSIGGPGAIHLLNGMYDAKMDKVPQLVLVGQIPSDLANSDYFQEVNTSAIFEDVAVFNKEITRPEQLPLIVDQAIRTAYEKRGVAVVIIPDDIPANKIVDTVERVKEAKKPTQVGLNTPDLEAAVALINESKKPVMLIGTGTKKAKAEVLAFSERFDIPVMSTLPGKGIMPDEHSNYLGNIGKIGTKPAFEAMQEADLLLMVGNDYPYGTYLPKDVKCIQIEIEPSRMGKRHDVTVGIVGDSKEALAYLTAHGEEVTNRPFLQACTKNMQTWWKWMEEHMARDTSPIAPQAVIKQMQRIADEDAIFSIDVGTSTVWSTRYLKLGQKNDFLVSAWLGTMGCALPGAIASKIAYPDRQVISLQGDGAFSMVMQDFATAVYYDLPIINVVLSNKQLSFIKYEQQAQGQLNYGIDHGDINFAKYAEACGGKGYRVENTADLEAVFTAAKADNCPVIIDVVVDPEAAPLPGKIVMDEAKGFAKFEIRTALEEKRIASMPPLKDVMRQFF</sequence>
<dbReference type="InterPro" id="IPR047212">
    <property type="entry name" value="TPP_POXB-like"/>
</dbReference>
<keyword evidence="2 3" id="KW-0786">Thiamine pyrophosphate</keyword>
<evidence type="ECO:0000256" key="1">
    <source>
        <dbReference type="ARBA" id="ARBA00007812"/>
    </source>
</evidence>
<dbReference type="EMBL" id="CP023483">
    <property type="protein sequence ID" value="ATF25571.1"/>
    <property type="molecule type" value="Genomic_DNA"/>
</dbReference>
<dbReference type="Gene3D" id="3.40.50.1220">
    <property type="entry name" value="TPP-binding domain"/>
    <property type="match status" value="1"/>
</dbReference>
<dbReference type="CDD" id="cd07039">
    <property type="entry name" value="TPP_PYR_POX"/>
    <property type="match status" value="1"/>
</dbReference>
<evidence type="ECO:0000259" key="5">
    <source>
        <dbReference type="Pfam" id="PF02775"/>
    </source>
</evidence>
<feature type="domain" description="Thiamine pyrophosphate enzyme N-terminal TPP-binding" evidence="6">
    <location>
        <begin position="5"/>
        <end position="121"/>
    </location>
</feature>
<dbReference type="GO" id="GO:0000287">
    <property type="term" value="F:magnesium ion binding"/>
    <property type="evidence" value="ECO:0007669"/>
    <property type="project" value="InterPro"/>
</dbReference>
<dbReference type="PANTHER" id="PTHR42981">
    <property type="entry name" value="PYRUVATE DEHYDROGENASE [UBIQUINONE]"/>
    <property type="match status" value="1"/>
</dbReference>
<keyword evidence="8" id="KW-1185">Reference proteome</keyword>
<dbReference type="RefSeq" id="WP_069126366.1">
    <property type="nucleotide sequence ID" value="NZ_CP023483.1"/>
</dbReference>
<evidence type="ECO:0000259" key="4">
    <source>
        <dbReference type="Pfam" id="PF00205"/>
    </source>
</evidence>
<gene>
    <name evidence="7" type="ORF">CNY62_03695</name>
</gene>
<keyword evidence="7" id="KW-0560">Oxidoreductase</keyword>
<dbReference type="InterPro" id="IPR012000">
    <property type="entry name" value="Thiamin_PyroP_enz_cen_dom"/>
</dbReference>
<dbReference type="SUPFAM" id="SSF52467">
    <property type="entry name" value="DHS-like NAD/FAD-binding domain"/>
    <property type="match status" value="1"/>
</dbReference>
<dbReference type="AlphaFoldDB" id="A0A1D2L2Q5"/>
<dbReference type="EC" id="1.2.3.3" evidence="7"/>
<dbReference type="Pfam" id="PF02775">
    <property type="entry name" value="TPP_enzyme_C"/>
    <property type="match status" value="1"/>
</dbReference>
<dbReference type="InterPro" id="IPR047211">
    <property type="entry name" value="POXB-like"/>
</dbReference>
<dbReference type="GO" id="GO:0047112">
    <property type="term" value="F:pyruvate oxidase activity"/>
    <property type="evidence" value="ECO:0007669"/>
    <property type="project" value="UniProtKB-EC"/>
</dbReference>
<dbReference type="GO" id="GO:0030976">
    <property type="term" value="F:thiamine pyrophosphate binding"/>
    <property type="evidence" value="ECO:0007669"/>
    <property type="project" value="InterPro"/>
</dbReference>
<dbReference type="InterPro" id="IPR047210">
    <property type="entry name" value="TPP_PYR_POXB-like"/>
</dbReference>
<dbReference type="Pfam" id="PF02776">
    <property type="entry name" value="TPP_enzyme_N"/>
    <property type="match status" value="1"/>
</dbReference>
<dbReference type="STRING" id="2756.BFR44_00215"/>
<feature type="domain" description="Thiamine pyrophosphate enzyme central" evidence="4">
    <location>
        <begin position="193"/>
        <end position="321"/>
    </location>
</feature>
<comment type="similarity">
    <text evidence="1 3">Belongs to the TPP enzyme family.</text>
</comment>
<protein>
    <submittedName>
        <fullName evidence="7">Pyruvate oxidase</fullName>
        <ecNumber evidence="7">1.2.3.3</ecNumber>
    </submittedName>
</protein>
<dbReference type="InterPro" id="IPR012001">
    <property type="entry name" value="Thiamin_PyroP_enz_TPP-bd_dom"/>
</dbReference>
<evidence type="ECO:0000259" key="6">
    <source>
        <dbReference type="Pfam" id="PF02776"/>
    </source>
</evidence>
<dbReference type="InterPro" id="IPR000399">
    <property type="entry name" value="TPP-bd_CS"/>
</dbReference>
<keyword evidence="7" id="KW-0670">Pyruvate</keyword>
<evidence type="ECO:0000256" key="2">
    <source>
        <dbReference type="ARBA" id="ARBA00023052"/>
    </source>
</evidence>
<proteinExistence type="inferred from homology"/>
<dbReference type="InterPro" id="IPR029061">
    <property type="entry name" value="THDP-binding"/>
</dbReference>
<dbReference type="Proteomes" id="UP000243591">
    <property type="component" value="Chromosome"/>
</dbReference>
<feature type="domain" description="Thiamine pyrophosphate enzyme TPP-binding" evidence="5">
    <location>
        <begin position="381"/>
        <end position="527"/>
    </location>
</feature>
<organism evidence="7 8">
    <name type="scientific">Brochothrix thermosphacta</name>
    <name type="common">Microbacterium thermosphactum</name>
    <dbReference type="NCBI Taxonomy" id="2756"/>
    <lineage>
        <taxon>Bacteria</taxon>
        <taxon>Bacillati</taxon>
        <taxon>Bacillota</taxon>
        <taxon>Bacilli</taxon>
        <taxon>Bacillales</taxon>
        <taxon>Listeriaceae</taxon>
        <taxon>Brochothrix</taxon>
    </lineage>
</organism>
<dbReference type="OrthoDB" id="4494979at2"/>
<dbReference type="KEGG" id="bths:CNY62_03695"/>
<dbReference type="CDD" id="cd02014">
    <property type="entry name" value="TPP_POX"/>
    <property type="match status" value="1"/>
</dbReference>
<reference evidence="7 8" key="1">
    <citation type="submission" date="2017-09" db="EMBL/GenBank/DDBJ databases">
        <title>Complete Genome Sequences of Two Strains of the Meat Spoilage Bacterium Brochothrix thermosphacta Isolated from Ground Chicken.</title>
        <authorList>
            <person name="Paoli G.C."/>
            <person name="Wijey C."/>
            <person name="Chen C.-Y."/>
            <person name="Nguyen L."/>
            <person name="Yan X."/>
            <person name="Irwin P.L."/>
        </authorList>
    </citation>
    <scope>NUCLEOTIDE SEQUENCE [LARGE SCALE GENOMIC DNA]</scope>
    <source>
        <strain evidence="7 8">BI</strain>
    </source>
</reference>
<evidence type="ECO:0000313" key="7">
    <source>
        <dbReference type="EMBL" id="ATF25571.1"/>
    </source>
</evidence>
<dbReference type="InterPro" id="IPR029035">
    <property type="entry name" value="DHS-like_NAD/FAD-binding_dom"/>
</dbReference>
<evidence type="ECO:0000256" key="3">
    <source>
        <dbReference type="RuleBase" id="RU362132"/>
    </source>
</evidence>
<dbReference type="PROSITE" id="PS00187">
    <property type="entry name" value="TPP_ENZYMES"/>
    <property type="match status" value="1"/>
</dbReference>
<name>A0A1D2L2Q5_BROTH</name>